<evidence type="ECO:0000256" key="3">
    <source>
        <dbReference type="ARBA" id="ARBA00022737"/>
    </source>
</evidence>
<evidence type="ECO:0000256" key="4">
    <source>
        <dbReference type="ARBA" id="ARBA00023157"/>
    </source>
</evidence>
<evidence type="ECO:0000259" key="7">
    <source>
        <dbReference type="PROSITE" id="PS50940"/>
    </source>
</evidence>
<dbReference type="PROSITE" id="PS50940">
    <property type="entry name" value="CHIT_BIND_II"/>
    <property type="match status" value="5"/>
</dbReference>
<comment type="caution">
    <text evidence="8">The sequence shown here is derived from an EMBL/GenBank/DDBJ whole genome shotgun (WGS) entry which is preliminary data.</text>
</comment>
<dbReference type="SUPFAM" id="SSF57625">
    <property type="entry name" value="Invertebrate chitin-binding proteins"/>
    <property type="match status" value="5"/>
</dbReference>
<dbReference type="GO" id="GO:0005576">
    <property type="term" value="C:extracellular region"/>
    <property type="evidence" value="ECO:0007669"/>
    <property type="project" value="InterPro"/>
</dbReference>
<feature type="compositionally biased region" description="Gly residues" evidence="6">
    <location>
        <begin position="36"/>
        <end position="65"/>
    </location>
</feature>
<feature type="compositionally biased region" description="Gly residues" evidence="6">
    <location>
        <begin position="204"/>
        <end position="222"/>
    </location>
</feature>
<feature type="domain" description="Chitin-binding type-2" evidence="7">
    <location>
        <begin position="369"/>
        <end position="415"/>
    </location>
</feature>
<dbReference type="SMART" id="SM00494">
    <property type="entry name" value="ChtBD2"/>
    <property type="match status" value="5"/>
</dbReference>
<organism evidence="8 9">
    <name type="scientific">Penaeus vannamei</name>
    <name type="common">Whiteleg shrimp</name>
    <name type="synonym">Litopenaeus vannamei</name>
    <dbReference type="NCBI Taxonomy" id="6689"/>
    <lineage>
        <taxon>Eukaryota</taxon>
        <taxon>Metazoa</taxon>
        <taxon>Ecdysozoa</taxon>
        <taxon>Arthropoda</taxon>
        <taxon>Crustacea</taxon>
        <taxon>Multicrustacea</taxon>
        <taxon>Malacostraca</taxon>
        <taxon>Eumalacostraca</taxon>
        <taxon>Eucarida</taxon>
        <taxon>Decapoda</taxon>
        <taxon>Dendrobranchiata</taxon>
        <taxon>Penaeoidea</taxon>
        <taxon>Penaeidae</taxon>
        <taxon>Penaeus</taxon>
    </lineage>
</organism>
<feature type="region of interest" description="Disordered" evidence="6">
    <location>
        <begin position="204"/>
        <end position="240"/>
    </location>
</feature>
<feature type="compositionally biased region" description="Basic and acidic residues" evidence="6">
    <location>
        <begin position="227"/>
        <end position="240"/>
    </location>
</feature>
<sequence length="541" mass="58146">MPCAPGTVWNQQKLTCDHEWASPCVTGSYLTPEGLPCGGGSGGNGSGDGGDKGNGGGDEGNGGGDEGNEETEMETKETEVETKETEVETMVTEVEIVEMKERVKTEVGIVEMAKESCGTCNEGGNGGGDGSIDGCVIDCSLGKYLPHPTDCRKFIQCAPYGPEEMPCAPGTVWNQQKLTCDHEWASPCVTGSYLTSEGLPCGGGSGGNGSGDGGDEGNGGGDEGNEVETKETEVETKETEVETMVTEVEIVEMKERVKTEVGIVGMAKESCGTCNEGGNGGGDGSIDGCVIDCSLGKYLPHPTDCRKFIQCAPYGPEEMPCAPGTVWNQQKLTCDHEWASPCVTGSYLTPEEPPNVKPDICDCECCLRPHPEDCTAYYYCEPNASAKFHTCSEGLVFNPEFSQCVLQVDYPQCQPEKPPTCDPTCQCLYPAHSCSEYYKCNGDGIPVKYECTGGLYFNDQKHTCDLPENVSCEERRKRSEIDPVTEQHYILPEECKDLQGMYAIRDRPSSYYLCGHGVAFEMRCPDGGVFSSKAQTCILRK</sequence>
<reference evidence="8 9" key="2">
    <citation type="submission" date="2019-01" db="EMBL/GenBank/DDBJ databases">
        <title>The decoding of complex shrimp genome reveals the adaptation for benthos swimmer, frequently molting mechanism and breeding impact on genome.</title>
        <authorList>
            <person name="Sun Y."/>
            <person name="Gao Y."/>
            <person name="Yu Y."/>
        </authorList>
    </citation>
    <scope>NUCLEOTIDE SEQUENCE [LARGE SCALE GENOMIC DNA]</scope>
    <source>
        <tissue evidence="8">Muscle</tissue>
    </source>
</reference>
<evidence type="ECO:0000256" key="1">
    <source>
        <dbReference type="ARBA" id="ARBA00022669"/>
    </source>
</evidence>
<dbReference type="PANTHER" id="PTHR23301">
    <property type="entry name" value="CHITIN BINDING PERITROPHIN-A"/>
    <property type="match status" value="1"/>
</dbReference>
<keyword evidence="4" id="KW-1015">Disulfide bond</keyword>
<dbReference type="EMBL" id="QCYY01002616">
    <property type="protein sequence ID" value="ROT69010.1"/>
    <property type="molecule type" value="Genomic_DNA"/>
</dbReference>
<dbReference type="Pfam" id="PF01607">
    <property type="entry name" value="CBM_14"/>
    <property type="match status" value="5"/>
</dbReference>
<evidence type="ECO:0000256" key="5">
    <source>
        <dbReference type="ARBA" id="ARBA00023180"/>
    </source>
</evidence>
<name>A0A3R7PJY3_PENVA</name>
<accession>A0A3R7PJY3</accession>
<dbReference type="InterPro" id="IPR002557">
    <property type="entry name" value="Chitin-bd_dom"/>
</dbReference>
<keyword evidence="9" id="KW-1185">Reference proteome</keyword>
<feature type="domain" description="Chitin-binding type-2" evidence="7">
    <location>
        <begin position="433"/>
        <end position="474"/>
    </location>
</feature>
<gene>
    <name evidence="8" type="ORF">C7M84_012865</name>
</gene>
<feature type="domain" description="Chitin-binding type-2" evidence="7">
    <location>
        <begin position="136"/>
        <end position="190"/>
    </location>
</feature>
<keyword evidence="2" id="KW-0732">Signal</keyword>
<dbReference type="AlphaFoldDB" id="A0A3R7PJY3"/>
<dbReference type="Gene3D" id="2.170.140.10">
    <property type="entry name" value="Chitin binding domain"/>
    <property type="match status" value="5"/>
</dbReference>
<evidence type="ECO:0000256" key="2">
    <source>
        <dbReference type="ARBA" id="ARBA00022729"/>
    </source>
</evidence>
<keyword evidence="5" id="KW-0325">Glycoprotein</keyword>
<feature type="region of interest" description="Disordered" evidence="6">
    <location>
        <begin position="32"/>
        <end position="86"/>
    </location>
</feature>
<feature type="compositionally biased region" description="Basic and acidic residues" evidence="6">
    <location>
        <begin position="73"/>
        <end position="86"/>
    </location>
</feature>
<dbReference type="PANTHER" id="PTHR23301:SF0">
    <property type="entry name" value="CHITIN-BINDING TYPE-2 DOMAIN-CONTAINING PROTEIN-RELATED"/>
    <property type="match status" value="1"/>
</dbReference>
<proteinExistence type="predicted"/>
<keyword evidence="3" id="KW-0677">Repeat</keyword>
<keyword evidence="1" id="KW-0147">Chitin-binding</keyword>
<reference evidence="8 9" key="1">
    <citation type="submission" date="2018-04" db="EMBL/GenBank/DDBJ databases">
        <authorList>
            <person name="Zhang X."/>
            <person name="Yuan J."/>
            <person name="Li F."/>
            <person name="Xiang J."/>
        </authorList>
    </citation>
    <scope>NUCLEOTIDE SEQUENCE [LARGE SCALE GENOMIC DNA]</scope>
    <source>
        <tissue evidence="8">Muscle</tissue>
    </source>
</reference>
<dbReference type="OrthoDB" id="6020543at2759"/>
<feature type="domain" description="Chitin-binding type-2" evidence="7">
    <location>
        <begin position="492"/>
        <end position="541"/>
    </location>
</feature>
<protein>
    <submittedName>
        <fullName evidence="8">Chondroitin proteoglycan 2</fullName>
    </submittedName>
</protein>
<evidence type="ECO:0000256" key="6">
    <source>
        <dbReference type="SAM" id="MobiDB-lite"/>
    </source>
</evidence>
<dbReference type="GO" id="GO:0008061">
    <property type="term" value="F:chitin binding"/>
    <property type="evidence" value="ECO:0007669"/>
    <property type="project" value="UniProtKB-KW"/>
</dbReference>
<feature type="domain" description="Chitin-binding type-2" evidence="7">
    <location>
        <begin position="290"/>
        <end position="344"/>
    </location>
</feature>
<evidence type="ECO:0000313" key="8">
    <source>
        <dbReference type="EMBL" id="ROT69010.1"/>
    </source>
</evidence>
<dbReference type="InterPro" id="IPR051940">
    <property type="entry name" value="Chitin_bind-dev_reg"/>
</dbReference>
<evidence type="ECO:0000313" key="9">
    <source>
        <dbReference type="Proteomes" id="UP000283509"/>
    </source>
</evidence>
<dbReference type="InterPro" id="IPR036508">
    <property type="entry name" value="Chitin-bd_dom_sf"/>
</dbReference>
<dbReference type="Proteomes" id="UP000283509">
    <property type="component" value="Unassembled WGS sequence"/>
</dbReference>